<evidence type="ECO:0008006" key="4">
    <source>
        <dbReference type="Google" id="ProtNLM"/>
    </source>
</evidence>
<evidence type="ECO:0000313" key="2">
    <source>
        <dbReference type="EMBL" id="CAD6194604.1"/>
    </source>
</evidence>
<feature type="signal peptide" evidence="1">
    <location>
        <begin position="1"/>
        <end position="16"/>
    </location>
</feature>
<feature type="chain" id="PRO_5035721812" description="Ground-like domain-containing protein" evidence="1">
    <location>
        <begin position="17"/>
        <end position="116"/>
    </location>
</feature>
<dbReference type="AlphaFoldDB" id="A0A8S1HFU3"/>
<dbReference type="OrthoDB" id="5834672at2759"/>
<protein>
    <recommendedName>
        <fullName evidence="4">Ground-like domain-containing protein</fullName>
    </recommendedName>
</protein>
<reference evidence="2" key="1">
    <citation type="submission" date="2020-10" db="EMBL/GenBank/DDBJ databases">
        <authorList>
            <person name="Kikuchi T."/>
        </authorList>
    </citation>
    <scope>NUCLEOTIDE SEQUENCE</scope>
    <source>
        <strain evidence="2">NKZ352</strain>
    </source>
</reference>
<name>A0A8S1HFU3_9PELO</name>
<dbReference type="Proteomes" id="UP000835052">
    <property type="component" value="Unassembled WGS sequence"/>
</dbReference>
<evidence type="ECO:0000313" key="3">
    <source>
        <dbReference type="Proteomes" id="UP000835052"/>
    </source>
</evidence>
<gene>
    <name evidence="2" type="ORF">CAUJ_LOCUS10523</name>
</gene>
<dbReference type="EMBL" id="CAJGYM010000046">
    <property type="protein sequence ID" value="CAD6194604.1"/>
    <property type="molecule type" value="Genomic_DNA"/>
</dbReference>
<proteinExistence type="predicted"/>
<evidence type="ECO:0000256" key="1">
    <source>
        <dbReference type="SAM" id="SignalP"/>
    </source>
</evidence>
<keyword evidence="1" id="KW-0732">Signal</keyword>
<keyword evidence="3" id="KW-1185">Reference proteome</keyword>
<sequence>MSRVLLVFLLFQLTHAAPSRLFNQPNAYFCANPTLRDAVHAAMDVPADNLSVDLIQNQIEESLKPYFLANGGVWLVSAASYHRVNGYVDDRASESQTFCAINNNNLNVNVVIVRIQ</sequence>
<organism evidence="2 3">
    <name type="scientific">Caenorhabditis auriculariae</name>
    <dbReference type="NCBI Taxonomy" id="2777116"/>
    <lineage>
        <taxon>Eukaryota</taxon>
        <taxon>Metazoa</taxon>
        <taxon>Ecdysozoa</taxon>
        <taxon>Nematoda</taxon>
        <taxon>Chromadorea</taxon>
        <taxon>Rhabditida</taxon>
        <taxon>Rhabditina</taxon>
        <taxon>Rhabditomorpha</taxon>
        <taxon>Rhabditoidea</taxon>
        <taxon>Rhabditidae</taxon>
        <taxon>Peloderinae</taxon>
        <taxon>Caenorhabditis</taxon>
    </lineage>
</organism>
<comment type="caution">
    <text evidence="2">The sequence shown here is derived from an EMBL/GenBank/DDBJ whole genome shotgun (WGS) entry which is preliminary data.</text>
</comment>
<accession>A0A8S1HFU3</accession>